<proteinExistence type="predicted"/>
<comment type="caution">
    <text evidence="2">The sequence shown here is derived from an EMBL/GenBank/DDBJ whole genome shotgun (WGS) entry which is preliminary data.</text>
</comment>
<evidence type="ECO:0000256" key="1">
    <source>
        <dbReference type="SAM" id="SignalP"/>
    </source>
</evidence>
<feature type="chain" id="PRO_5004547411" evidence="1">
    <location>
        <begin position="20"/>
        <end position="184"/>
    </location>
</feature>
<dbReference type="Proteomes" id="UP000015100">
    <property type="component" value="Unassembled WGS sequence"/>
</dbReference>
<accession>S7ZZA7</accession>
<dbReference type="OMA" id="WTSTPKP"/>
<keyword evidence="1" id="KW-0732">Signal</keyword>
<gene>
    <name evidence="2" type="ORF">H072_10754</name>
</gene>
<protein>
    <submittedName>
        <fullName evidence="2">Uncharacterized protein</fullName>
    </submittedName>
</protein>
<keyword evidence="3" id="KW-1185">Reference proteome</keyword>
<organism evidence="2 3">
    <name type="scientific">Dactylellina haptotyla (strain CBS 200.50)</name>
    <name type="common">Nematode-trapping fungus</name>
    <name type="synonym">Monacrosporium haptotylum</name>
    <dbReference type="NCBI Taxonomy" id="1284197"/>
    <lineage>
        <taxon>Eukaryota</taxon>
        <taxon>Fungi</taxon>
        <taxon>Dikarya</taxon>
        <taxon>Ascomycota</taxon>
        <taxon>Pezizomycotina</taxon>
        <taxon>Orbiliomycetes</taxon>
        <taxon>Orbiliales</taxon>
        <taxon>Orbiliaceae</taxon>
        <taxon>Dactylellina</taxon>
    </lineage>
</organism>
<name>S7ZZA7_DACHA</name>
<dbReference type="HOGENOM" id="CLU_1468119_0_0_1"/>
<dbReference type="AlphaFoldDB" id="S7ZZA7"/>
<reference evidence="2 3" key="1">
    <citation type="journal article" date="2013" name="PLoS Genet.">
        <title>Genomic mechanisms accounting for the adaptation to parasitism in nematode-trapping fungi.</title>
        <authorList>
            <person name="Meerupati T."/>
            <person name="Andersson K.M."/>
            <person name="Friman E."/>
            <person name="Kumar D."/>
            <person name="Tunlid A."/>
            <person name="Ahren D."/>
        </authorList>
    </citation>
    <scope>NUCLEOTIDE SEQUENCE [LARGE SCALE GENOMIC DNA]</scope>
    <source>
        <strain evidence="2 3">CBS 200.50</strain>
    </source>
</reference>
<reference evidence="3" key="2">
    <citation type="submission" date="2013-04" db="EMBL/GenBank/DDBJ databases">
        <title>Genomic mechanisms accounting for the adaptation to parasitism in nematode-trapping fungi.</title>
        <authorList>
            <person name="Ahren D.G."/>
        </authorList>
    </citation>
    <scope>NUCLEOTIDE SEQUENCE [LARGE SCALE GENOMIC DNA]</scope>
    <source>
        <strain evidence="3">CBS 200.50</strain>
    </source>
</reference>
<feature type="signal peptide" evidence="1">
    <location>
        <begin position="1"/>
        <end position="19"/>
    </location>
</feature>
<sequence>MQSFTATAIIAILATGVSAYYEAGPASVSTAPYVPTTTPYVAPVPVTVPCETPVPVYNSAPAPVYTPAAPVYSAPSYNSAPVYYVPTNNSAPAAAYSSATGQAVPTYGSPSNYTAPQSVYSDAVGYTASTLSTIPAPVYTAPAKPSVSADAKPNSPPPTYNSGASKLSIGSAAVLGLVAMMLAL</sequence>
<evidence type="ECO:0000313" key="3">
    <source>
        <dbReference type="Proteomes" id="UP000015100"/>
    </source>
</evidence>
<evidence type="ECO:0000313" key="2">
    <source>
        <dbReference type="EMBL" id="EPS35774.1"/>
    </source>
</evidence>
<dbReference type="EMBL" id="AQGS01001030">
    <property type="protein sequence ID" value="EPS35774.1"/>
    <property type="molecule type" value="Genomic_DNA"/>
</dbReference>